<name>A0AAV1JYJ3_9NEOP</name>
<accession>A0AAV1JYJ3</accession>
<dbReference type="GO" id="GO:0000977">
    <property type="term" value="F:RNA polymerase II transcription regulatory region sequence-specific DNA binding"/>
    <property type="evidence" value="ECO:0007669"/>
    <property type="project" value="TreeGrafter"/>
</dbReference>
<feature type="domain" description="C2H2-type" evidence="6">
    <location>
        <begin position="181"/>
        <end position="203"/>
    </location>
</feature>
<evidence type="ECO:0000256" key="4">
    <source>
        <dbReference type="ARBA" id="ARBA00022833"/>
    </source>
</evidence>
<evidence type="ECO:0000313" key="8">
    <source>
        <dbReference type="Proteomes" id="UP001497472"/>
    </source>
</evidence>
<dbReference type="Proteomes" id="UP001497472">
    <property type="component" value="Unassembled WGS sequence"/>
</dbReference>
<evidence type="ECO:0000313" key="7">
    <source>
        <dbReference type="EMBL" id="CAK1554354.1"/>
    </source>
</evidence>
<gene>
    <name evidence="7" type="ORF">LNINA_LOCUS13275</name>
</gene>
<feature type="domain" description="C2H2-type" evidence="6">
    <location>
        <begin position="506"/>
        <end position="533"/>
    </location>
</feature>
<evidence type="ECO:0000256" key="5">
    <source>
        <dbReference type="PROSITE-ProRule" id="PRU00042"/>
    </source>
</evidence>
<dbReference type="SUPFAM" id="SSF57667">
    <property type="entry name" value="beta-beta-alpha zinc fingers"/>
    <property type="match status" value="5"/>
</dbReference>
<dbReference type="InterPro" id="IPR013087">
    <property type="entry name" value="Znf_C2H2_type"/>
</dbReference>
<feature type="domain" description="C2H2-type" evidence="6">
    <location>
        <begin position="325"/>
        <end position="352"/>
    </location>
</feature>
<evidence type="ECO:0000259" key="6">
    <source>
        <dbReference type="PROSITE" id="PS50157"/>
    </source>
</evidence>
<feature type="domain" description="C2H2-type" evidence="6">
    <location>
        <begin position="619"/>
        <end position="647"/>
    </location>
</feature>
<comment type="caution">
    <text evidence="7">The sequence shown here is derived from an EMBL/GenBank/DDBJ whole genome shotgun (WGS) entry which is preliminary data.</text>
</comment>
<dbReference type="Gene3D" id="3.30.160.60">
    <property type="entry name" value="Classic Zinc Finger"/>
    <property type="match status" value="7"/>
</dbReference>
<keyword evidence="4" id="KW-0862">Zinc</keyword>
<feature type="domain" description="C2H2-type" evidence="6">
    <location>
        <begin position="532"/>
        <end position="554"/>
    </location>
</feature>
<dbReference type="GO" id="GO:0000981">
    <property type="term" value="F:DNA-binding transcription factor activity, RNA polymerase II-specific"/>
    <property type="evidence" value="ECO:0007669"/>
    <property type="project" value="TreeGrafter"/>
</dbReference>
<keyword evidence="8" id="KW-1185">Reference proteome</keyword>
<evidence type="ECO:0000256" key="2">
    <source>
        <dbReference type="ARBA" id="ARBA00022737"/>
    </source>
</evidence>
<dbReference type="AlphaFoldDB" id="A0AAV1JYJ3"/>
<dbReference type="PANTHER" id="PTHR24409:SF295">
    <property type="entry name" value="AZ2-RELATED"/>
    <property type="match status" value="1"/>
</dbReference>
<keyword evidence="1" id="KW-0479">Metal-binding</keyword>
<protein>
    <recommendedName>
        <fullName evidence="6">C2H2-type domain-containing protein</fullName>
    </recommendedName>
</protein>
<dbReference type="InterPro" id="IPR036236">
    <property type="entry name" value="Znf_C2H2_sf"/>
</dbReference>
<organism evidence="7 8">
    <name type="scientific">Leptosia nina</name>
    <dbReference type="NCBI Taxonomy" id="320188"/>
    <lineage>
        <taxon>Eukaryota</taxon>
        <taxon>Metazoa</taxon>
        <taxon>Ecdysozoa</taxon>
        <taxon>Arthropoda</taxon>
        <taxon>Hexapoda</taxon>
        <taxon>Insecta</taxon>
        <taxon>Pterygota</taxon>
        <taxon>Neoptera</taxon>
        <taxon>Endopterygota</taxon>
        <taxon>Lepidoptera</taxon>
        <taxon>Glossata</taxon>
        <taxon>Ditrysia</taxon>
        <taxon>Papilionoidea</taxon>
        <taxon>Pieridae</taxon>
        <taxon>Pierinae</taxon>
        <taxon>Leptosia</taxon>
    </lineage>
</organism>
<reference evidence="7 8" key="1">
    <citation type="submission" date="2023-11" db="EMBL/GenBank/DDBJ databases">
        <authorList>
            <person name="Okamura Y."/>
        </authorList>
    </citation>
    <scope>NUCLEOTIDE SEQUENCE [LARGE SCALE GENOMIC DNA]</scope>
</reference>
<dbReference type="PANTHER" id="PTHR24409">
    <property type="entry name" value="ZINC FINGER PROTEIN 142"/>
    <property type="match status" value="1"/>
</dbReference>
<dbReference type="GO" id="GO:0005634">
    <property type="term" value="C:nucleus"/>
    <property type="evidence" value="ECO:0007669"/>
    <property type="project" value="TreeGrafter"/>
</dbReference>
<feature type="domain" description="C2H2-type" evidence="6">
    <location>
        <begin position="268"/>
        <end position="296"/>
    </location>
</feature>
<dbReference type="SMART" id="SM00355">
    <property type="entry name" value="ZnF_C2H2"/>
    <property type="match status" value="15"/>
</dbReference>
<dbReference type="EMBL" id="CAVLEF010000278">
    <property type="protein sequence ID" value="CAK1554354.1"/>
    <property type="molecule type" value="Genomic_DNA"/>
</dbReference>
<evidence type="ECO:0000256" key="3">
    <source>
        <dbReference type="ARBA" id="ARBA00022771"/>
    </source>
</evidence>
<feature type="domain" description="C2H2-type" evidence="6">
    <location>
        <begin position="297"/>
        <end position="324"/>
    </location>
</feature>
<keyword evidence="3 5" id="KW-0863">Zinc-finger</keyword>
<dbReference type="Pfam" id="PF00096">
    <property type="entry name" value="zf-C2H2"/>
    <property type="match status" value="1"/>
</dbReference>
<dbReference type="PROSITE" id="PS50157">
    <property type="entry name" value="ZINC_FINGER_C2H2_2"/>
    <property type="match status" value="10"/>
</dbReference>
<keyword evidence="2" id="KW-0677">Repeat</keyword>
<feature type="domain" description="C2H2-type" evidence="6">
    <location>
        <begin position="559"/>
        <end position="587"/>
    </location>
</feature>
<dbReference type="GO" id="GO:0008270">
    <property type="term" value="F:zinc ion binding"/>
    <property type="evidence" value="ECO:0007669"/>
    <property type="project" value="UniProtKB-KW"/>
</dbReference>
<feature type="domain" description="C2H2-type" evidence="6">
    <location>
        <begin position="208"/>
        <end position="236"/>
    </location>
</feature>
<evidence type="ECO:0000256" key="1">
    <source>
        <dbReference type="ARBA" id="ARBA00022723"/>
    </source>
</evidence>
<dbReference type="Pfam" id="PF13912">
    <property type="entry name" value="zf-C2H2_6"/>
    <property type="match status" value="4"/>
</dbReference>
<proteinExistence type="predicted"/>
<sequence length="653" mass="76785">MIKIFIVVGDIEKGKICLLNLRKSDPIILKRACEIDKHLHNIREILLNSNATPIRCKGGIGYTCCFCAKQWPDPKDLKRHTINQHDEATKANFMQRKDMHAYFVKLDITDLQCKCGTNIDTVEKFLDHLKLIHRKNTFRDIKNHIFPFKFDHETLRCCICLNIFNTFKALQEHMNVHYRNYVCEVCDAGFVNKNILSRHGDAHKTGTFRCEECPKIFDTARKKLLHVRSKHSGIKLPHKCGYCSERFKEVWKKHNHLYKVHGVRGPEITCQACDKHFRTKSAWRLHTTRVHLMQRPYKCTDCDMEFYAKRELDSHTVKHTGSRTFRCEVCLKSFGRQKTLKEHKRTLWPTKKVFIKNPRPPDLKKEIIIPKKTPTVNVVTKKKIEMDKHLDNIRTILINSNATPIRCRGSFLYTCWFCDNQYEIPDQLKSHTLETHDDTVKKTFMDGASMITYVVKLDITGLRCNLCRRDFPELQDFIKHLRDHGKSYHDDIKTHIVPFRFDDKDFRCVICKNRFNNFKVLIEHMNAHYNNYICNICGAGFINKRTLQTHGYRHKTGTFNCSFCPKVFDTSIKKRDHERGVHILHNKRSKCGYCGERFTDYTKKNDHLVKVHGATPVVLQCQACDKTFGNQRSLTMHTKSYHLLQRKKLDKTV</sequence>
<feature type="domain" description="C2H2-type" evidence="6">
    <location>
        <begin position="462"/>
        <end position="484"/>
    </location>
</feature>
<dbReference type="PROSITE" id="PS00028">
    <property type="entry name" value="ZINC_FINGER_C2H2_1"/>
    <property type="match status" value="11"/>
</dbReference>